<dbReference type="AlphaFoldDB" id="A0A437MDC4"/>
<dbReference type="PANTHER" id="PTHR43433">
    <property type="entry name" value="HYDROLASE, ALPHA/BETA FOLD FAMILY PROTEIN"/>
    <property type="match status" value="1"/>
</dbReference>
<evidence type="ECO:0000313" key="3">
    <source>
        <dbReference type="Proteomes" id="UP000282957"/>
    </source>
</evidence>
<dbReference type="SUPFAM" id="SSF53474">
    <property type="entry name" value="alpha/beta-Hydrolases"/>
    <property type="match status" value="1"/>
</dbReference>
<evidence type="ECO:0000313" key="2">
    <source>
        <dbReference type="EMBL" id="RVT95664.1"/>
    </source>
</evidence>
<reference evidence="2 3" key="1">
    <citation type="submission" date="2019-01" db="EMBL/GenBank/DDBJ databases">
        <authorList>
            <person name="Chen W.-M."/>
        </authorList>
    </citation>
    <scope>NUCLEOTIDE SEQUENCE [LARGE SCALE GENOMIC DNA]</scope>
    <source>
        <strain evidence="2 3">CCP-6</strain>
    </source>
</reference>
<keyword evidence="2" id="KW-0378">Hydrolase</keyword>
<evidence type="ECO:0000259" key="1">
    <source>
        <dbReference type="Pfam" id="PF00561"/>
    </source>
</evidence>
<dbReference type="EMBL" id="SACL01000005">
    <property type="protein sequence ID" value="RVT95664.1"/>
    <property type="molecule type" value="Genomic_DNA"/>
</dbReference>
<dbReference type="InterPro" id="IPR006311">
    <property type="entry name" value="TAT_signal"/>
</dbReference>
<dbReference type="Gene3D" id="3.40.50.1820">
    <property type="entry name" value="alpha/beta hydrolase"/>
    <property type="match status" value="1"/>
</dbReference>
<name>A0A437MDC4_9PROT</name>
<dbReference type="InterPro" id="IPR050471">
    <property type="entry name" value="AB_hydrolase"/>
</dbReference>
<sequence length="312" mass="34110">MPVRVRVPPPADHTEETMNMSRRAALTVPALALAAPVLAAPALAAEEAFFDSAGTRIRYIEQGQGEPVVLVHGYTSTTERQFVNTGVYGAVASMYRAIGMDARGHGRSGKPHRRDDYGREMGRDIVRLMDHLNIPRAHIVGYSMGAHIVAQLLVQQPERFITATLGGASGRRNWSAEDQARVDEESAEMDQGVLRSQFLRLRDRSLPPPSEEEIRADSARRLAGQDPRALAAVRRSNPDQVVTEAEMAGVRIPTLGIVGTADPYLREFEALKRAMPQLELVTIPGATHGSAPGTPQFREALMTFLRAHPARA</sequence>
<organism evidence="2 3">
    <name type="scientific">Rhodovarius crocodyli</name>
    <dbReference type="NCBI Taxonomy" id="1979269"/>
    <lineage>
        <taxon>Bacteria</taxon>
        <taxon>Pseudomonadati</taxon>
        <taxon>Pseudomonadota</taxon>
        <taxon>Alphaproteobacteria</taxon>
        <taxon>Acetobacterales</taxon>
        <taxon>Roseomonadaceae</taxon>
        <taxon>Rhodovarius</taxon>
    </lineage>
</organism>
<keyword evidence="3" id="KW-1185">Reference proteome</keyword>
<dbReference type="InterPro" id="IPR029058">
    <property type="entry name" value="AB_hydrolase_fold"/>
</dbReference>
<proteinExistence type="predicted"/>
<dbReference type="Pfam" id="PF00561">
    <property type="entry name" value="Abhydrolase_1"/>
    <property type="match status" value="1"/>
</dbReference>
<dbReference type="PANTHER" id="PTHR43433:SF5">
    <property type="entry name" value="AB HYDROLASE-1 DOMAIN-CONTAINING PROTEIN"/>
    <property type="match status" value="1"/>
</dbReference>
<dbReference type="GO" id="GO:0046503">
    <property type="term" value="P:glycerolipid catabolic process"/>
    <property type="evidence" value="ECO:0007669"/>
    <property type="project" value="TreeGrafter"/>
</dbReference>
<dbReference type="InterPro" id="IPR000073">
    <property type="entry name" value="AB_hydrolase_1"/>
</dbReference>
<protein>
    <submittedName>
        <fullName evidence="2">Alpha/beta hydrolase</fullName>
    </submittedName>
</protein>
<dbReference type="GO" id="GO:0004806">
    <property type="term" value="F:triacylglycerol lipase activity"/>
    <property type="evidence" value="ECO:0007669"/>
    <property type="project" value="TreeGrafter"/>
</dbReference>
<dbReference type="OrthoDB" id="9779853at2"/>
<gene>
    <name evidence="2" type="ORF">EOD42_15815</name>
</gene>
<dbReference type="PROSITE" id="PS51318">
    <property type="entry name" value="TAT"/>
    <property type="match status" value="1"/>
</dbReference>
<accession>A0A437MDC4</accession>
<dbReference type="Proteomes" id="UP000282957">
    <property type="component" value="Unassembled WGS sequence"/>
</dbReference>
<comment type="caution">
    <text evidence="2">The sequence shown here is derived from an EMBL/GenBank/DDBJ whole genome shotgun (WGS) entry which is preliminary data.</text>
</comment>
<feature type="domain" description="AB hydrolase-1" evidence="1">
    <location>
        <begin position="67"/>
        <end position="168"/>
    </location>
</feature>